<accession>A0A840E091</accession>
<evidence type="ECO:0000256" key="2">
    <source>
        <dbReference type="SAM" id="SignalP"/>
    </source>
</evidence>
<feature type="transmembrane region" description="Helical" evidence="1">
    <location>
        <begin position="162"/>
        <end position="178"/>
    </location>
</feature>
<keyword evidence="1" id="KW-0472">Membrane</keyword>
<protein>
    <recommendedName>
        <fullName evidence="5">Protein BatD</fullName>
    </recommendedName>
</protein>
<keyword evidence="1" id="KW-1133">Transmembrane helix</keyword>
<keyword evidence="1" id="KW-0812">Transmembrane</keyword>
<gene>
    <name evidence="3" type="ORF">GGR28_001551</name>
</gene>
<organism evidence="3 4">
    <name type="scientific">Neolewinella aquimaris</name>
    <dbReference type="NCBI Taxonomy" id="1835722"/>
    <lineage>
        <taxon>Bacteria</taxon>
        <taxon>Pseudomonadati</taxon>
        <taxon>Bacteroidota</taxon>
        <taxon>Saprospiria</taxon>
        <taxon>Saprospirales</taxon>
        <taxon>Lewinellaceae</taxon>
        <taxon>Neolewinella</taxon>
    </lineage>
</organism>
<feature type="chain" id="PRO_5032345967" description="Protein BatD" evidence="2">
    <location>
        <begin position="22"/>
        <end position="325"/>
    </location>
</feature>
<evidence type="ECO:0000313" key="4">
    <source>
        <dbReference type="Proteomes" id="UP000576209"/>
    </source>
</evidence>
<evidence type="ECO:0000313" key="3">
    <source>
        <dbReference type="EMBL" id="MBB4078934.1"/>
    </source>
</evidence>
<comment type="caution">
    <text evidence="3">The sequence shown here is derived from an EMBL/GenBank/DDBJ whole genome shotgun (WGS) entry which is preliminary data.</text>
</comment>
<evidence type="ECO:0000256" key="1">
    <source>
        <dbReference type="SAM" id="Phobius"/>
    </source>
</evidence>
<evidence type="ECO:0008006" key="5">
    <source>
        <dbReference type="Google" id="ProtNLM"/>
    </source>
</evidence>
<keyword evidence="4" id="KW-1185">Reference proteome</keyword>
<dbReference type="RefSeq" id="WP_183495185.1">
    <property type="nucleotide sequence ID" value="NZ_JACIFF010000003.1"/>
</dbReference>
<sequence>MPARTLYLLLLFLLPGTRVPAQTPTNRTVNVRAELARKEITIGDQIYLDVNISAPPGTKVFPIAPMLVNELPGAEVIRDEELRTIAEQPELLLEQRFLITSFDTGYVTIPPLPIYFEDANGRADTAYTSDLLLTVKGAIVSAEDDILPIKPIIEEPRNLLDYWWVFAILGLVLIGFGVREYRRRQAAVAPPPPPPPPAHIRALTELDALEARELWQRGKTDEYYVELTHILRAYLEGQFGIPALEMTTRQITGALQRAGLDEASRDELAQLLRLSDEVKFAKAVPAEELHPQGMERVRDFVRETGAAAELATRQPVPASTEKDHT</sequence>
<feature type="signal peptide" evidence="2">
    <location>
        <begin position="1"/>
        <end position="21"/>
    </location>
</feature>
<keyword evidence="2" id="KW-0732">Signal</keyword>
<dbReference type="AlphaFoldDB" id="A0A840E091"/>
<dbReference type="Proteomes" id="UP000576209">
    <property type="component" value="Unassembled WGS sequence"/>
</dbReference>
<proteinExistence type="predicted"/>
<reference evidence="3 4" key="1">
    <citation type="submission" date="2020-08" db="EMBL/GenBank/DDBJ databases">
        <title>Genomic Encyclopedia of Type Strains, Phase IV (KMG-IV): sequencing the most valuable type-strain genomes for metagenomic binning, comparative biology and taxonomic classification.</title>
        <authorList>
            <person name="Goeker M."/>
        </authorList>
    </citation>
    <scope>NUCLEOTIDE SEQUENCE [LARGE SCALE GENOMIC DNA]</scope>
    <source>
        <strain evidence="3 4">DSM 105137</strain>
    </source>
</reference>
<dbReference type="EMBL" id="JACIFF010000003">
    <property type="protein sequence ID" value="MBB4078934.1"/>
    <property type="molecule type" value="Genomic_DNA"/>
</dbReference>
<name>A0A840E091_9BACT</name>